<feature type="chain" id="PRO_5039594476" evidence="2">
    <location>
        <begin position="31"/>
        <end position="376"/>
    </location>
</feature>
<dbReference type="EMBL" id="JADING010000029">
    <property type="protein sequence ID" value="MBO8414059.1"/>
    <property type="molecule type" value="Genomic_DNA"/>
</dbReference>
<evidence type="ECO:0000256" key="1">
    <source>
        <dbReference type="ARBA" id="ARBA00004196"/>
    </source>
</evidence>
<dbReference type="Pfam" id="PF09479">
    <property type="entry name" value="Flg_new"/>
    <property type="match status" value="1"/>
</dbReference>
<dbReference type="Gene3D" id="2.60.40.4270">
    <property type="entry name" value="Listeria-Bacteroides repeat domain"/>
    <property type="match status" value="1"/>
</dbReference>
<proteinExistence type="predicted"/>
<reference evidence="3" key="1">
    <citation type="submission" date="2020-10" db="EMBL/GenBank/DDBJ databases">
        <authorList>
            <person name="Gilroy R."/>
        </authorList>
    </citation>
    <scope>NUCLEOTIDE SEQUENCE</scope>
    <source>
        <strain evidence="3">1748</strain>
    </source>
</reference>
<feature type="signal peptide" evidence="2">
    <location>
        <begin position="1"/>
        <end position="30"/>
    </location>
</feature>
<sequence>MISKLKKALLVSVMALGSISLTSCSSFMQAEYNSIASITTDTDENGNTIVTITFTDETMAPVVFTVPKGDKGDAGNNGIGIENITYQTGEDGKTKVTISFTSDEVEDMVFDIPAPVNITDITSVHNDELNQTDVVITLSNGEEFTYSIPDPTDGKDGLGIANVEYDDSGDSGYYTITITYTDPEVSPTEIRLPLPGKDGRGIESIVSSSDDDYWYITFNYDDGNSDTIQFDAPQSGTYWYSGSGLPDPFLNPDLENARTGDFYIDLEGLSIYRYQGIRWIFVGNIGTGVDRETCQVTFDAVTNGGTISSYTSIFEVEYGKTMNATDMPIASKAGERFIGWYTSKDGPNNPNAGHFTSLTPVFSDMTVYACFEVISE</sequence>
<reference evidence="3" key="2">
    <citation type="journal article" date="2021" name="PeerJ">
        <title>Extensive microbial diversity within the chicken gut microbiome revealed by metagenomics and culture.</title>
        <authorList>
            <person name="Gilroy R."/>
            <person name="Ravi A."/>
            <person name="Getino M."/>
            <person name="Pursley I."/>
            <person name="Horton D.L."/>
            <person name="Alikhan N.F."/>
            <person name="Baker D."/>
            <person name="Gharbi K."/>
            <person name="Hall N."/>
            <person name="Watson M."/>
            <person name="Adriaenssens E.M."/>
            <person name="Foster-Nyarko E."/>
            <person name="Jarju S."/>
            <person name="Secka A."/>
            <person name="Antonio M."/>
            <person name="Oren A."/>
            <person name="Chaudhuri R.R."/>
            <person name="La Ragione R."/>
            <person name="Hildebrand F."/>
            <person name="Pallen M.J."/>
        </authorList>
    </citation>
    <scope>NUCLEOTIDE SEQUENCE</scope>
    <source>
        <strain evidence="3">1748</strain>
    </source>
</reference>
<organism evidence="3 4">
    <name type="scientific">Candidatus Scatoplasma merdavium</name>
    <dbReference type="NCBI Taxonomy" id="2840932"/>
    <lineage>
        <taxon>Bacteria</taxon>
        <taxon>Bacillati</taxon>
        <taxon>Bacillota</taxon>
        <taxon>Bacilli</taxon>
        <taxon>Bacillales</taxon>
        <taxon>Candidatus Scatoplasma</taxon>
    </lineage>
</organism>
<comment type="subcellular location">
    <subcellularLocation>
        <location evidence="1">Cell envelope</location>
    </subcellularLocation>
</comment>
<accession>A0A9D9D8P1</accession>
<dbReference type="AlphaFoldDB" id="A0A9D9D8P1"/>
<gene>
    <name evidence="3" type="ORF">IAC78_01055</name>
</gene>
<dbReference type="PROSITE" id="PS51257">
    <property type="entry name" value="PROKAR_LIPOPROTEIN"/>
    <property type="match status" value="1"/>
</dbReference>
<evidence type="ECO:0000313" key="4">
    <source>
        <dbReference type="Proteomes" id="UP000823629"/>
    </source>
</evidence>
<dbReference type="InterPro" id="IPR013378">
    <property type="entry name" value="InlB-like_B-rpt"/>
</dbReference>
<keyword evidence="2" id="KW-0732">Signal</keyword>
<protein>
    <submittedName>
        <fullName evidence="3">InlB B-repeat-containing protein</fullName>
    </submittedName>
</protein>
<evidence type="ECO:0000313" key="3">
    <source>
        <dbReference type="EMBL" id="MBO8414059.1"/>
    </source>
</evidence>
<dbReference type="InterPro" id="IPR042229">
    <property type="entry name" value="Listeria/Bacterioides_rpt_sf"/>
</dbReference>
<name>A0A9D9D8P1_9BACL</name>
<dbReference type="Proteomes" id="UP000823629">
    <property type="component" value="Unassembled WGS sequence"/>
</dbReference>
<evidence type="ECO:0000256" key="2">
    <source>
        <dbReference type="SAM" id="SignalP"/>
    </source>
</evidence>
<comment type="caution">
    <text evidence="3">The sequence shown here is derived from an EMBL/GenBank/DDBJ whole genome shotgun (WGS) entry which is preliminary data.</text>
</comment>
<dbReference type="GO" id="GO:0030313">
    <property type="term" value="C:cell envelope"/>
    <property type="evidence" value="ECO:0007669"/>
    <property type="project" value="UniProtKB-SubCell"/>
</dbReference>